<evidence type="ECO:0000256" key="9">
    <source>
        <dbReference type="SAM" id="MobiDB-lite"/>
    </source>
</evidence>
<evidence type="ECO:0000256" key="8">
    <source>
        <dbReference type="RuleBase" id="RU000394"/>
    </source>
</evidence>
<dbReference type="GO" id="GO:0051231">
    <property type="term" value="P:spindle elongation"/>
    <property type="evidence" value="ECO:0007669"/>
    <property type="project" value="TreeGrafter"/>
</dbReference>
<comment type="subcellular location">
    <subcellularLocation>
        <location evidence="1">Cytoplasm</location>
        <location evidence="1">Cytoskeleton</location>
    </subcellularLocation>
</comment>
<evidence type="ECO:0000256" key="1">
    <source>
        <dbReference type="ARBA" id="ARBA00004245"/>
    </source>
</evidence>
<name>A0AAE1EDZ6_9GAST</name>
<dbReference type="Pfam" id="PF00225">
    <property type="entry name" value="Kinesin"/>
    <property type="match status" value="1"/>
</dbReference>
<dbReference type="Gene3D" id="3.40.850.10">
    <property type="entry name" value="Kinesin motor domain"/>
    <property type="match status" value="1"/>
</dbReference>
<evidence type="ECO:0000256" key="4">
    <source>
        <dbReference type="ARBA" id="ARBA00022840"/>
    </source>
</evidence>
<dbReference type="PROSITE" id="PS00411">
    <property type="entry name" value="KINESIN_MOTOR_1"/>
    <property type="match status" value="1"/>
</dbReference>
<dbReference type="PROSITE" id="PS50067">
    <property type="entry name" value="KINESIN_MOTOR_2"/>
    <property type="match status" value="1"/>
</dbReference>
<keyword evidence="6" id="KW-0206">Cytoskeleton</keyword>
<keyword evidence="5 7" id="KW-0505">Motor protein</keyword>
<evidence type="ECO:0000256" key="3">
    <source>
        <dbReference type="ARBA" id="ARBA00022741"/>
    </source>
</evidence>
<dbReference type="InterPro" id="IPR027640">
    <property type="entry name" value="Kinesin-like_fam"/>
</dbReference>
<dbReference type="GO" id="GO:0005874">
    <property type="term" value="C:microtubule"/>
    <property type="evidence" value="ECO:0007669"/>
    <property type="project" value="UniProtKB-KW"/>
</dbReference>
<keyword evidence="6" id="KW-0963">Cytoplasm</keyword>
<dbReference type="SMART" id="SM00129">
    <property type="entry name" value="KISc"/>
    <property type="match status" value="1"/>
</dbReference>
<dbReference type="AlphaFoldDB" id="A0AAE1EDZ6"/>
<dbReference type="InterPro" id="IPR010994">
    <property type="entry name" value="RuvA_2-like"/>
</dbReference>
<evidence type="ECO:0000256" key="2">
    <source>
        <dbReference type="ARBA" id="ARBA00022701"/>
    </source>
</evidence>
<dbReference type="SUPFAM" id="SSF52540">
    <property type="entry name" value="P-loop containing nucleoside triphosphate hydrolases"/>
    <property type="match status" value="1"/>
</dbReference>
<keyword evidence="12" id="KW-1185">Reference proteome</keyword>
<organism evidence="11 12">
    <name type="scientific">Elysia crispata</name>
    <name type="common">lettuce slug</name>
    <dbReference type="NCBI Taxonomy" id="231223"/>
    <lineage>
        <taxon>Eukaryota</taxon>
        <taxon>Metazoa</taxon>
        <taxon>Spiralia</taxon>
        <taxon>Lophotrochozoa</taxon>
        <taxon>Mollusca</taxon>
        <taxon>Gastropoda</taxon>
        <taxon>Heterobranchia</taxon>
        <taxon>Euthyneura</taxon>
        <taxon>Panpulmonata</taxon>
        <taxon>Sacoglossa</taxon>
        <taxon>Placobranchoidea</taxon>
        <taxon>Plakobranchidae</taxon>
        <taxon>Elysia</taxon>
    </lineage>
</organism>
<feature type="compositionally biased region" description="Polar residues" evidence="9">
    <location>
        <begin position="438"/>
        <end position="460"/>
    </location>
</feature>
<dbReference type="PRINTS" id="PR00380">
    <property type="entry name" value="KINESINHEAVY"/>
</dbReference>
<dbReference type="InterPro" id="IPR027417">
    <property type="entry name" value="P-loop_NTPase"/>
</dbReference>
<evidence type="ECO:0000313" key="11">
    <source>
        <dbReference type="EMBL" id="KAK3804119.1"/>
    </source>
</evidence>
<evidence type="ECO:0000259" key="10">
    <source>
        <dbReference type="PROSITE" id="PS50067"/>
    </source>
</evidence>
<dbReference type="Pfam" id="PF12836">
    <property type="entry name" value="HHH_3"/>
    <property type="match status" value="1"/>
</dbReference>
<keyword evidence="3 7" id="KW-0547">Nucleotide-binding</keyword>
<dbReference type="GO" id="GO:0005524">
    <property type="term" value="F:ATP binding"/>
    <property type="evidence" value="ECO:0007669"/>
    <property type="project" value="UniProtKB-UniRule"/>
</dbReference>
<evidence type="ECO:0000256" key="5">
    <source>
        <dbReference type="ARBA" id="ARBA00023175"/>
    </source>
</evidence>
<protein>
    <recommendedName>
        <fullName evidence="8">Kinesin-like protein</fullName>
    </recommendedName>
</protein>
<keyword evidence="2 8" id="KW-0493">Microtubule</keyword>
<dbReference type="Proteomes" id="UP001283361">
    <property type="component" value="Unassembled WGS sequence"/>
</dbReference>
<dbReference type="InterPro" id="IPR001752">
    <property type="entry name" value="Kinesin_motor_dom"/>
</dbReference>
<dbReference type="PANTHER" id="PTHR47969">
    <property type="entry name" value="CHROMOSOME-ASSOCIATED KINESIN KIF4A-RELATED"/>
    <property type="match status" value="1"/>
</dbReference>
<evidence type="ECO:0000256" key="7">
    <source>
        <dbReference type="PROSITE-ProRule" id="PRU00283"/>
    </source>
</evidence>
<feature type="domain" description="Kinesin motor" evidence="10">
    <location>
        <begin position="9"/>
        <end position="333"/>
    </location>
</feature>
<feature type="binding site" evidence="7">
    <location>
        <begin position="88"/>
        <end position="95"/>
    </location>
    <ligand>
        <name>ATP</name>
        <dbReference type="ChEBI" id="CHEBI:30616"/>
    </ligand>
</feature>
<reference evidence="11" key="1">
    <citation type="journal article" date="2023" name="G3 (Bethesda)">
        <title>A reference genome for the long-term kleptoplast-retaining sea slug Elysia crispata morphotype clarki.</title>
        <authorList>
            <person name="Eastman K.E."/>
            <person name="Pendleton A.L."/>
            <person name="Shaikh M.A."/>
            <person name="Suttiyut T."/>
            <person name="Ogas R."/>
            <person name="Tomko P."/>
            <person name="Gavelis G."/>
            <person name="Widhalm J.R."/>
            <person name="Wisecaver J.H."/>
        </authorList>
    </citation>
    <scope>NUCLEOTIDE SEQUENCE</scope>
    <source>
        <strain evidence="11">ECLA1</strain>
    </source>
</reference>
<dbReference type="PANTHER" id="PTHR47969:SF9">
    <property type="entry name" value="KINESIN-LIKE PROTEIN"/>
    <property type="match status" value="1"/>
</dbReference>
<sequence length="640" mass="71125">MDKRSTQTKVKVVVRLRPCLSTSEKTFVSVVGNKVQILNHRNIEENLQYEFNTVFDENSSQAEVFSTSVEPMLEKVLQGQNVSVFAYGPTGAGKTHTMLGMTSDPGIIPRVIQSLFEAIEEKQASALNGNSNQAPQFKVTFSYMEIYNEKVHDLLVSGHQDLPIREDASKNIFVADLSEKSIDKYETFMNHFEPAASNRTVAATKLNKYSSRSHTILLLKILRREPDGKEMRGKLYLIDLAGSEDNRRTGNKGIRLKESGAINKSLFVLGEVVDAINQNQPRIPYRNSKLTRLLQDSIGGGCHAVMITNIAPEERFYYDTYCTLNFATKSKKIVNTITTHVVRPPQIEKPTATVRPIKRHSGSLPPSKPKLRKLSSSLPSLSAADPHSASCVSAAVSNDPLPSPLVRQQKAFESAIQEKLSAMEKLVENLRSTTNMKDLTASESNSPNSANKESSTPTSNKTRKSLRLSLVSVQSDDSPDVIFPTPKACKGKLTDATNLLKQRHFGPPQQKVKKQKVQYRVVEDSTSCSPLFPQSPAISRKRGSSQDFESPTTKKIKAAPHIFNNEDQAKRNTEFLELLNSASVKELQGLQTVGVKRAKMIYEWRELHGSFSSIHGLLDVPGFSDKVLKKLLRSNLVTNI</sequence>
<dbReference type="InterPro" id="IPR019821">
    <property type="entry name" value="Kinesin_motor_CS"/>
</dbReference>
<dbReference type="GO" id="GO:0005875">
    <property type="term" value="C:microtubule associated complex"/>
    <property type="evidence" value="ECO:0007669"/>
    <property type="project" value="TreeGrafter"/>
</dbReference>
<keyword evidence="4 7" id="KW-0067">ATP-binding</keyword>
<comment type="similarity">
    <text evidence="7 8">Belongs to the TRAFAC class myosin-kinesin ATPase superfamily. Kinesin family.</text>
</comment>
<dbReference type="SUPFAM" id="SSF47781">
    <property type="entry name" value="RuvA domain 2-like"/>
    <property type="match status" value="1"/>
</dbReference>
<feature type="region of interest" description="Disordered" evidence="9">
    <location>
        <begin position="346"/>
        <end position="382"/>
    </location>
</feature>
<dbReference type="GO" id="GO:0007018">
    <property type="term" value="P:microtubule-based movement"/>
    <property type="evidence" value="ECO:0007669"/>
    <property type="project" value="InterPro"/>
</dbReference>
<dbReference type="GO" id="GO:0008017">
    <property type="term" value="F:microtubule binding"/>
    <property type="evidence" value="ECO:0007669"/>
    <property type="project" value="InterPro"/>
</dbReference>
<accession>A0AAE1EDZ6</accession>
<gene>
    <name evidence="11" type="ORF">RRG08_047197</name>
</gene>
<evidence type="ECO:0000313" key="12">
    <source>
        <dbReference type="Proteomes" id="UP001283361"/>
    </source>
</evidence>
<dbReference type="EMBL" id="JAWDGP010000041">
    <property type="protein sequence ID" value="KAK3804119.1"/>
    <property type="molecule type" value="Genomic_DNA"/>
</dbReference>
<proteinExistence type="inferred from homology"/>
<dbReference type="GO" id="GO:0007052">
    <property type="term" value="P:mitotic spindle organization"/>
    <property type="evidence" value="ECO:0007669"/>
    <property type="project" value="TreeGrafter"/>
</dbReference>
<dbReference type="Gene3D" id="1.10.150.280">
    <property type="entry name" value="AF1531-like domain"/>
    <property type="match status" value="1"/>
</dbReference>
<feature type="region of interest" description="Disordered" evidence="9">
    <location>
        <begin position="532"/>
        <end position="553"/>
    </location>
</feature>
<evidence type="ECO:0000256" key="6">
    <source>
        <dbReference type="ARBA" id="ARBA00023212"/>
    </source>
</evidence>
<feature type="region of interest" description="Disordered" evidence="9">
    <location>
        <begin position="438"/>
        <end position="464"/>
    </location>
</feature>
<comment type="caution">
    <text evidence="11">The sequence shown here is derived from an EMBL/GenBank/DDBJ whole genome shotgun (WGS) entry which is preliminary data.</text>
</comment>
<dbReference type="InterPro" id="IPR036961">
    <property type="entry name" value="Kinesin_motor_dom_sf"/>
</dbReference>
<dbReference type="GO" id="GO:0003777">
    <property type="term" value="F:microtubule motor activity"/>
    <property type="evidence" value="ECO:0007669"/>
    <property type="project" value="InterPro"/>
</dbReference>